<dbReference type="InterPro" id="IPR007372">
    <property type="entry name" value="Lipid/polyisoprenoid-bd_YceI"/>
</dbReference>
<evidence type="ECO:0000313" key="2">
    <source>
        <dbReference type="Proteomes" id="UP000644140"/>
    </source>
</evidence>
<dbReference type="RefSeq" id="WP_151781025.1">
    <property type="nucleotide sequence ID" value="NZ_BKNL01000021.1"/>
</dbReference>
<dbReference type="SMART" id="SM00867">
    <property type="entry name" value="YceI"/>
    <property type="match status" value="1"/>
</dbReference>
<proteinExistence type="predicted"/>
<dbReference type="InterPro" id="IPR036761">
    <property type="entry name" value="TTHA0802/YceI-like_sf"/>
</dbReference>
<dbReference type="Pfam" id="PF04264">
    <property type="entry name" value="YceI"/>
    <property type="match status" value="1"/>
</dbReference>
<dbReference type="Proteomes" id="UP000644140">
    <property type="component" value="Chromosome"/>
</dbReference>
<name>A0A8I1AJ87_ACIBZ</name>
<dbReference type="EMBL" id="CP092085">
    <property type="protein sequence ID" value="UUN99090.1"/>
    <property type="molecule type" value="Genomic_DNA"/>
</dbReference>
<dbReference type="SUPFAM" id="SSF101874">
    <property type="entry name" value="YceI-like"/>
    <property type="match status" value="1"/>
</dbReference>
<reference evidence="1" key="1">
    <citation type="submission" date="2022-02" db="EMBL/GenBank/DDBJ databases">
        <title>Characterization of Tn125 harboring carbapenem-resistant Acinetobacter bereziniae clinical isolates.</title>
        <authorList>
            <person name="Wong N.-K."/>
            <person name="Pan Q."/>
        </authorList>
    </citation>
    <scope>NUCLEOTIDE SEQUENCE</scope>
    <source>
        <strain evidence="1">GD03393</strain>
    </source>
</reference>
<evidence type="ECO:0000313" key="1">
    <source>
        <dbReference type="EMBL" id="UUN99090.1"/>
    </source>
</evidence>
<gene>
    <name evidence="1" type="ORF">I9054_006470</name>
</gene>
<sequence>MNFKSVATKSIALCSCSIFALSTYAATWSLTANSQVGLHIDSLGVNIVKGQFQKVQSQLDFDINTPQSASTQFVMDVNSLSISKSSLKNMIMGQDLFYAEKYPTASFKSTSFKPLANHQYLILGQLTLRNVVKPVTFKATIKPHSNDPKLLDFTSSTTIKRSDFGMKKAIGGVGEKVNIQVSGQWKAK</sequence>
<accession>A0A8I1AJ87</accession>
<dbReference type="Gene3D" id="2.40.128.110">
    <property type="entry name" value="Lipid/polyisoprenoid-binding, YceI-like"/>
    <property type="match status" value="1"/>
</dbReference>
<organism evidence="1 2">
    <name type="scientific">Acinetobacter bereziniae</name>
    <name type="common">Acinetobacter genomosp. 10</name>
    <dbReference type="NCBI Taxonomy" id="106648"/>
    <lineage>
        <taxon>Bacteria</taxon>
        <taxon>Pseudomonadati</taxon>
        <taxon>Pseudomonadota</taxon>
        <taxon>Gammaproteobacteria</taxon>
        <taxon>Moraxellales</taxon>
        <taxon>Moraxellaceae</taxon>
        <taxon>Acinetobacter</taxon>
    </lineage>
</organism>
<dbReference type="PANTHER" id="PTHR34406">
    <property type="entry name" value="PROTEIN YCEI"/>
    <property type="match status" value="1"/>
</dbReference>
<dbReference type="AlphaFoldDB" id="A0A8I1AJ87"/>
<dbReference type="PANTHER" id="PTHR34406:SF1">
    <property type="entry name" value="PROTEIN YCEI"/>
    <property type="match status" value="1"/>
</dbReference>
<protein>
    <submittedName>
        <fullName evidence="1">YceI family protein</fullName>
    </submittedName>
</protein>